<feature type="domain" description="YrdC-like" evidence="12">
    <location>
        <begin position="10"/>
        <end position="206"/>
    </location>
</feature>
<dbReference type="InterPro" id="IPR006070">
    <property type="entry name" value="Sua5-like_dom"/>
</dbReference>
<evidence type="ECO:0000256" key="1">
    <source>
        <dbReference type="ARBA" id="ARBA00004496"/>
    </source>
</evidence>
<evidence type="ECO:0000259" key="12">
    <source>
        <dbReference type="PROSITE" id="PS51163"/>
    </source>
</evidence>
<dbReference type="PANTHER" id="PTHR17490">
    <property type="entry name" value="SUA5"/>
    <property type="match status" value="1"/>
</dbReference>
<keyword evidence="14" id="KW-1185">Reference proteome</keyword>
<dbReference type="InterPro" id="IPR017945">
    <property type="entry name" value="DHBP_synth_RibB-like_a/b_dom"/>
</dbReference>
<reference evidence="13" key="1">
    <citation type="submission" date="2021-10" db="EMBL/GenBank/DDBJ databases">
        <title>Genome Sequence of The Candidatus Hydrogeosomobacter endosymbioticus, an Intracellular Bacterial Symbiont of the Anaerobic Ciliate GW7.</title>
        <authorList>
            <person name="Shiohama Y."/>
            <person name="Shinzato N."/>
        </authorList>
    </citation>
    <scope>NUCLEOTIDE SEQUENCE [LARGE SCALE GENOMIC DNA]</scope>
    <source>
        <strain evidence="13">200920</strain>
    </source>
</reference>
<accession>A0ABM7V9Y1</accession>
<keyword evidence="8" id="KW-0547">Nucleotide-binding</keyword>
<dbReference type="Gene3D" id="3.90.870.10">
    <property type="entry name" value="DHBP synthase"/>
    <property type="match status" value="1"/>
</dbReference>
<gene>
    <name evidence="13" type="ORF">HYD_4590</name>
</gene>
<comment type="similarity">
    <text evidence="2">Belongs to the SUA5 family.</text>
</comment>
<proteinExistence type="inferred from homology"/>
<evidence type="ECO:0000313" key="14">
    <source>
        <dbReference type="Proteomes" id="UP001320209"/>
    </source>
</evidence>
<evidence type="ECO:0000256" key="8">
    <source>
        <dbReference type="ARBA" id="ARBA00022741"/>
    </source>
</evidence>
<dbReference type="Proteomes" id="UP001320209">
    <property type="component" value="Chromosome"/>
</dbReference>
<protein>
    <recommendedName>
        <fullName evidence="10">L-threonylcarbamoyladenylate synthase</fullName>
        <ecNumber evidence="3">2.7.7.87</ecNumber>
    </recommendedName>
    <alternativeName>
        <fullName evidence="10">L-threonylcarbamoyladenylate synthase</fullName>
    </alternativeName>
</protein>
<comment type="subcellular location">
    <subcellularLocation>
        <location evidence="1">Cytoplasm</location>
    </subcellularLocation>
</comment>
<evidence type="ECO:0000313" key="13">
    <source>
        <dbReference type="EMBL" id="BDB96326.1"/>
    </source>
</evidence>
<evidence type="ECO:0000256" key="2">
    <source>
        <dbReference type="ARBA" id="ARBA00007663"/>
    </source>
</evidence>
<evidence type="ECO:0000256" key="3">
    <source>
        <dbReference type="ARBA" id="ARBA00012584"/>
    </source>
</evidence>
<keyword evidence="7" id="KW-0548">Nucleotidyltransferase</keyword>
<evidence type="ECO:0000256" key="4">
    <source>
        <dbReference type="ARBA" id="ARBA00022490"/>
    </source>
</evidence>
<keyword evidence="9" id="KW-0067">ATP-binding</keyword>
<evidence type="ECO:0000256" key="7">
    <source>
        <dbReference type="ARBA" id="ARBA00022695"/>
    </source>
</evidence>
<name>A0ABM7V9Y1_9PROT</name>
<dbReference type="EMBL" id="AP025225">
    <property type="protein sequence ID" value="BDB96326.1"/>
    <property type="molecule type" value="Genomic_DNA"/>
</dbReference>
<dbReference type="Pfam" id="PF01300">
    <property type="entry name" value="Sua5_yciO_yrdC"/>
    <property type="match status" value="1"/>
</dbReference>
<dbReference type="NCBIfam" id="TIGR00057">
    <property type="entry name" value="L-threonylcarbamoyladenylate synthase"/>
    <property type="match status" value="1"/>
</dbReference>
<evidence type="ECO:0000256" key="6">
    <source>
        <dbReference type="ARBA" id="ARBA00022694"/>
    </source>
</evidence>
<dbReference type="InterPro" id="IPR050156">
    <property type="entry name" value="TC-AMP_synthase_SUA5"/>
</dbReference>
<keyword evidence="5" id="KW-0808">Transferase</keyword>
<dbReference type="PROSITE" id="PS51163">
    <property type="entry name" value="YRDC"/>
    <property type="match status" value="1"/>
</dbReference>
<dbReference type="EC" id="2.7.7.87" evidence="3"/>
<keyword evidence="6" id="KW-0819">tRNA processing</keyword>
<comment type="catalytic activity">
    <reaction evidence="11">
        <text>L-threonine + hydrogencarbonate + ATP = L-threonylcarbamoyladenylate + diphosphate + H2O</text>
        <dbReference type="Rhea" id="RHEA:36407"/>
        <dbReference type="ChEBI" id="CHEBI:15377"/>
        <dbReference type="ChEBI" id="CHEBI:17544"/>
        <dbReference type="ChEBI" id="CHEBI:30616"/>
        <dbReference type="ChEBI" id="CHEBI:33019"/>
        <dbReference type="ChEBI" id="CHEBI:57926"/>
        <dbReference type="ChEBI" id="CHEBI:73682"/>
        <dbReference type="EC" id="2.7.7.87"/>
    </reaction>
</comment>
<evidence type="ECO:0000256" key="5">
    <source>
        <dbReference type="ARBA" id="ARBA00022679"/>
    </source>
</evidence>
<dbReference type="PANTHER" id="PTHR17490:SF16">
    <property type="entry name" value="THREONYLCARBAMOYL-AMP SYNTHASE"/>
    <property type="match status" value="1"/>
</dbReference>
<evidence type="ECO:0000256" key="9">
    <source>
        <dbReference type="ARBA" id="ARBA00022840"/>
    </source>
</evidence>
<dbReference type="SUPFAM" id="SSF55821">
    <property type="entry name" value="YrdC/RibB"/>
    <property type="match status" value="1"/>
</dbReference>
<organism evidence="13 14">
    <name type="scientific">Candidatus Hydrogenosomobacter endosymbioticus</name>
    <dbReference type="NCBI Taxonomy" id="2558174"/>
    <lineage>
        <taxon>Bacteria</taxon>
        <taxon>Pseudomonadati</taxon>
        <taxon>Pseudomonadota</taxon>
        <taxon>Alphaproteobacteria</taxon>
        <taxon>Holosporales</taxon>
        <taxon>Holosporaceae</taxon>
        <taxon>Candidatus Hydrogenosomobacter</taxon>
    </lineage>
</organism>
<dbReference type="RefSeq" id="WP_236864601.1">
    <property type="nucleotide sequence ID" value="NZ_AP025225.1"/>
</dbReference>
<sequence length="217" mass="23405">MSSFLTGNCDPILGAAAESIKNSGVVVVPTETVYGLACNALDVCAIKKLFVIKKRDISKQIPVICQSQASAEKYVEFPACADLLAKKFWPGPLTLVLKKLNYCKIPGASDFYQKRASSFSTDGTLAVRVSSHKTLQLLLSVCNVPLAVTSANISGEKSPVRAEEVKGKFSDDIIIIDGGKCEYSVESTIVDATENNSLKILRHGAINEEQIFRAAFL</sequence>
<evidence type="ECO:0000256" key="11">
    <source>
        <dbReference type="ARBA" id="ARBA00048366"/>
    </source>
</evidence>
<keyword evidence="4" id="KW-0963">Cytoplasm</keyword>
<evidence type="ECO:0000256" key="10">
    <source>
        <dbReference type="ARBA" id="ARBA00029774"/>
    </source>
</evidence>